<evidence type="ECO:0000256" key="3">
    <source>
        <dbReference type="ARBA" id="ARBA00022692"/>
    </source>
</evidence>
<feature type="transmembrane region" description="Helical" evidence="6">
    <location>
        <begin position="410"/>
        <end position="430"/>
    </location>
</feature>
<sequence>MSHGLRQLRHSRLARNIGALGYGQLAQVAGQLLAVPVFATVWGLETYGVWLLLFTIPSYLAISDLGLTSAATNDMIMTRAAGNHAQCVMTYRTMRGALLLAGGIVLIVAALLLFLLAPGMLAFAQAATGGHAAGVAMLLVGYGACSLQMNGIIAGLRASDRWAQAGLAYTSVFVAETILAIAAVLLGAGLVQVALCYLGTRAAALPLFALWLRSAAPELVAKPASGRAEFSVAELRRLGRPALAALALPTGFALSLQGSVAIVGALAGVAAVPVFTAVRTLTRLGVQMTNMVSSAAMPVFSIASATGARTRQAALLILSLGTCGVVLIPAFFVLSLFGRSIVSVWTGGVVKPEHALVVTMAAVMACNGTWMALSNMLLSVNRHAGYAVFYLAMCLVSLALAWLMTGPLGVVGAALALVVLDGAMLLRLIIEVRRASLFSKADFRAAWRDLRVRARELVGAG</sequence>
<evidence type="ECO:0000256" key="2">
    <source>
        <dbReference type="ARBA" id="ARBA00022475"/>
    </source>
</evidence>
<feature type="transmembrane region" description="Helical" evidence="6">
    <location>
        <begin position="385"/>
        <end position="404"/>
    </location>
</feature>
<dbReference type="RefSeq" id="WP_311340291.1">
    <property type="nucleotide sequence ID" value="NZ_JAVRHS010000003.1"/>
</dbReference>
<evidence type="ECO:0000313" key="7">
    <source>
        <dbReference type="EMBL" id="MDT0575721.1"/>
    </source>
</evidence>
<accession>A0ABU2ZHQ5</accession>
<reference evidence="7 8" key="1">
    <citation type="submission" date="2023-09" db="EMBL/GenBank/DDBJ databases">
        <authorList>
            <person name="Rey-Velasco X."/>
        </authorList>
    </citation>
    <scope>NUCLEOTIDE SEQUENCE [LARGE SCALE GENOMIC DNA]</scope>
    <source>
        <strain evidence="7 8">F390</strain>
    </source>
</reference>
<proteinExistence type="predicted"/>
<dbReference type="EMBL" id="JAVRHS010000003">
    <property type="protein sequence ID" value="MDT0575721.1"/>
    <property type="molecule type" value="Genomic_DNA"/>
</dbReference>
<feature type="transmembrane region" description="Helical" evidence="6">
    <location>
        <begin position="315"/>
        <end position="334"/>
    </location>
</feature>
<feature type="transmembrane region" description="Helical" evidence="6">
    <location>
        <begin position="97"/>
        <end position="117"/>
    </location>
</feature>
<feature type="transmembrane region" description="Helical" evidence="6">
    <location>
        <begin position="20"/>
        <end position="41"/>
    </location>
</feature>
<comment type="subcellular location">
    <subcellularLocation>
        <location evidence="1">Cell membrane</location>
        <topology evidence="1">Multi-pass membrane protein</topology>
    </subcellularLocation>
</comment>
<comment type="caution">
    <text evidence="7">The sequence shown here is derived from an EMBL/GenBank/DDBJ whole genome shotgun (WGS) entry which is preliminary data.</text>
</comment>
<feature type="transmembrane region" description="Helical" evidence="6">
    <location>
        <begin position="47"/>
        <end position="67"/>
    </location>
</feature>
<dbReference type="PANTHER" id="PTHR30250:SF26">
    <property type="entry name" value="PSMA PROTEIN"/>
    <property type="match status" value="1"/>
</dbReference>
<keyword evidence="5 6" id="KW-0472">Membrane</keyword>
<evidence type="ECO:0000313" key="8">
    <source>
        <dbReference type="Proteomes" id="UP001259803"/>
    </source>
</evidence>
<feature type="transmembrane region" description="Helical" evidence="6">
    <location>
        <begin position="243"/>
        <end position="272"/>
    </location>
</feature>
<keyword evidence="4 6" id="KW-1133">Transmembrane helix</keyword>
<keyword evidence="3 6" id="KW-0812">Transmembrane</keyword>
<evidence type="ECO:0000256" key="6">
    <source>
        <dbReference type="SAM" id="Phobius"/>
    </source>
</evidence>
<keyword evidence="8" id="KW-1185">Reference proteome</keyword>
<evidence type="ECO:0000256" key="5">
    <source>
        <dbReference type="ARBA" id="ARBA00023136"/>
    </source>
</evidence>
<feature type="transmembrane region" description="Helical" evidence="6">
    <location>
        <begin position="354"/>
        <end position="373"/>
    </location>
</feature>
<organism evidence="7 8">
    <name type="scientific">Croceicoccus esteveae</name>
    <dbReference type="NCBI Taxonomy" id="3075597"/>
    <lineage>
        <taxon>Bacteria</taxon>
        <taxon>Pseudomonadati</taxon>
        <taxon>Pseudomonadota</taxon>
        <taxon>Alphaproteobacteria</taxon>
        <taxon>Sphingomonadales</taxon>
        <taxon>Erythrobacteraceae</taxon>
        <taxon>Croceicoccus</taxon>
    </lineage>
</organism>
<dbReference type="PANTHER" id="PTHR30250">
    <property type="entry name" value="PST FAMILY PREDICTED COLANIC ACID TRANSPORTER"/>
    <property type="match status" value="1"/>
</dbReference>
<evidence type="ECO:0000256" key="1">
    <source>
        <dbReference type="ARBA" id="ARBA00004651"/>
    </source>
</evidence>
<gene>
    <name evidence="7" type="ORF">RM533_05940</name>
</gene>
<feature type="transmembrane region" description="Helical" evidence="6">
    <location>
        <begin position="166"/>
        <end position="186"/>
    </location>
</feature>
<protein>
    <submittedName>
        <fullName evidence="7">Lipopolysaccharide biosynthesis protein</fullName>
    </submittedName>
</protein>
<evidence type="ECO:0000256" key="4">
    <source>
        <dbReference type="ARBA" id="ARBA00022989"/>
    </source>
</evidence>
<dbReference type="Proteomes" id="UP001259803">
    <property type="component" value="Unassembled WGS sequence"/>
</dbReference>
<keyword evidence="2" id="KW-1003">Cell membrane</keyword>
<dbReference type="InterPro" id="IPR050833">
    <property type="entry name" value="Poly_Biosynth_Transport"/>
</dbReference>
<feature type="transmembrane region" description="Helical" evidence="6">
    <location>
        <begin position="123"/>
        <end position="145"/>
    </location>
</feature>
<name>A0ABU2ZHQ5_9SPHN</name>